<sequence>MVQKTSSQFLQAENILEQFSAERHSGQKLEKRNNKWKINGECHLRTDDSNSSNGQGGLTSTPLTTSLSSTSDSSSELELSTSTFVKIIVVVIILQVLY</sequence>
<protein>
    <submittedName>
        <fullName evidence="2">Uncharacterized protein</fullName>
    </submittedName>
</protein>
<evidence type="ECO:0000313" key="2">
    <source>
        <dbReference type="EMBL" id="KAJ8062575.1"/>
    </source>
</evidence>
<feature type="region of interest" description="Disordered" evidence="1">
    <location>
        <begin position="44"/>
        <end position="79"/>
    </location>
</feature>
<organism evidence="2 3">
    <name type="scientific">Sclerotinia nivalis</name>
    <dbReference type="NCBI Taxonomy" id="352851"/>
    <lineage>
        <taxon>Eukaryota</taxon>
        <taxon>Fungi</taxon>
        <taxon>Dikarya</taxon>
        <taxon>Ascomycota</taxon>
        <taxon>Pezizomycotina</taxon>
        <taxon>Leotiomycetes</taxon>
        <taxon>Helotiales</taxon>
        <taxon>Sclerotiniaceae</taxon>
        <taxon>Sclerotinia</taxon>
    </lineage>
</organism>
<dbReference type="Proteomes" id="UP001152300">
    <property type="component" value="Unassembled WGS sequence"/>
</dbReference>
<feature type="compositionally biased region" description="Low complexity" evidence="1">
    <location>
        <begin position="58"/>
        <end position="79"/>
    </location>
</feature>
<dbReference type="AlphaFoldDB" id="A0A9X0AH51"/>
<reference evidence="2" key="1">
    <citation type="submission" date="2022-11" db="EMBL/GenBank/DDBJ databases">
        <title>Genome Resource of Sclerotinia nivalis Strain SnTB1, a Plant Pathogen Isolated from American Ginseng.</title>
        <authorList>
            <person name="Fan S."/>
        </authorList>
    </citation>
    <scope>NUCLEOTIDE SEQUENCE</scope>
    <source>
        <strain evidence="2">SnTB1</strain>
    </source>
</reference>
<keyword evidence="3" id="KW-1185">Reference proteome</keyword>
<accession>A0A9X0AH51</accession>
<proteinExistence type="predicted"/>
<dbReference type="EMBL" id="JAPEIS010000010">
    <property type="protein sequence ID" value="KAJ8062575.1"/>
    <property type="molecule type" value="Genomic_DNA"/>
</dbReference>
<evidence type="ECO:0000256" key="1">
    <source>
        <dbReference type="SAM" id="MobiDB-lite"/>
    </source>
</evidence>
<gene>
    <name evidence="2" type="ORF">OCU04_009100</name>
</gene>
<evidence type="ECO:0000313" key="3">
    <source>
        <dbReference type="Proteomes" id="UP001152300"/>
    </source>
</evidence>
<name>A0A9X0AH51_9HELO</name>
<comment type="caution">
    <text evidence="2">The sequence shown here is derived from an EMBL/GenBank/DDBJ whole genome shotgun (WGS) entry which is preliminary data.</text>
</comment>